<keyword evidence="2" id="KW-0238">DNA-binding</keyword>
<dbReference type="Pfam" id="PF00392">
    <property type="entry name" value="GntR"/>
    <property type="match status" value="1"/>
</dbReference>
<dbReference type="Proteomes" id="UP000681594">
    <property type="component" value="Unassembled WGS sequence"/>
</dbReference>
<dbReference type="PRINTS" id="PR00035">
    <property type="entry name" value="HTHGNTR"/>
</dbReference>
<reference evidence="5 6" key="1">
    <citation type="submission" date="2021-03" db="EMBL/GenBank/DDBJ databases">
        <authorList>
            <person name="So Y."/>
        </authorList>
    </citation>
    <scope>NUCLEOTIDE SEQUENCE [LARGE SCALE GENOMIC DNA]</scope>
    <source>
        <strain evidence="5 6">SSH11</strain>
    </source>
</reference>
<comment type="caution">
    <text evidence="5">The sequence shown here is derived from an EMBL/GenBank/DDBJ whole genome shotgun (WGS) entry which is preliminary data.</text>
</comment>
<dbReference type="SUPFAM" id="SSF46785">
    <property type="entry name" value="Winged helix' DNA-binding domain"/>
    <property type="match status" value="1"/>
</dbReference>
<organism evidence="5 6">
    <name type="scientific">Pararoseomonas baculiformis</name>
    <dbReference type="NCBI Taxonomy" id="2820812"/>
    <lineage>
        <taxon>Bacteria</taxon>
        <taxon>Pseudomonadati</taxon>
        <taxon>Pseudomonadota</taxon>
        <taxon>Alphaproteobacteria</taxon>
        <taxon>Acetobacterales</taxon>
        <taxon>Acetobacteraceae</taxon>
        <taxon>Pararoseomonas</taxon>
    </lineage>
</organism>
<dbReference type="RefSeq" id="WP_209379279.1">
    <property type="nucleotide sequence ID" value="NZ_JAGIZB010000007.1"/>
</dbReference>
<dbReference type="Gene3D" id="1.20.120.530">
    <property type="entry name" value="GntR ligand-binding domain-like"/>
    <property type="match status" value="1"/>
</dbReference>
<dbReference type="Pfam" id="PF07729">
    <property type="entry name" value="FCD"/>
    <property type="match status" value="1"/>
</dbReference>
<name>A0ABS4ADF3_9PROT</name>
<sequence>MHNARSRPLGDETYDRLRDLLGSESFPRDSRLPPEIELARRFAVSRPVLRQALARLRAEGHIVSRKGSGSYVREPTRPVGFSFGPLRSVPDMRAFLEFRCSVESEVAAHAARRADPLAIEAIRQARWRLEAEADAGQRGLEADVAFHQAIAEASGNRFFIATLEAFREQMIAGIRLTRELSGRPPADRQAEIAGEHARIEVAIAAGDEAAARAAMTEHLHGGIRRLFSL</sequence>
<dbReference type="PANTHER" id="PTHR43537:SF5">
    <property type="entry name" value="UXU OPERON TRANSCRIPTIONAL REGULATOR"/>
    <property type="match status" value="1"/>
</dbReference>
<evidence type="ECO:0000256" key="1">
    <source>
        <dbReference type="ARBA" id="ARBA00023015"/>
    </source>
</evidence>
<dbReference type="SUPFAM" id="SSF48008">
    <property type="entry name" value="GntR ligand-binding domain-like"/>
    <property type="match status" value="1"/>
</dbReference>
<feature type="domain" description="HTH gntR-type" evidence="4">
    <location>
        <begin position="7"/>
        <end position="75"/>
    </location>
</feature>
<proteinExistence type="predicted"/>
<dbReference type="PANTHER" id="PTHR43537">
    <property type="entry name" value="TRANSCRIPTIONAL REGULATOR, GNTR FAMILY"/>
    <property type="match status" value="1"/>
</dbReference>
<protein>
    <submittedName>
        <fullName evidence="5">FadR family transcriptional regulator</fullName>
    </submittedName>
</protein>
<evidence type="ECO:0000259" key="4">
    <source>
        <dbReference type="PROSITE" id="PS50949"/>
    </source>
</evidence>
<keyword evidence="1" id="KW-0805">Transcription regulation</keyword>
<dbReference type="CDD" id="cd07377">
    <property type="entry name" value="WHTH_GntR"/>
    <property type="match status" value="1"/>
</dbReference>
<evidence type="ECO:0000256" key="2">
    <source>
        <dbReference type="ARBA" id="ARBA00023125"/>
    </source>
</evidence>
<gene>
    <name evidence="5" type="ORF">J8J14_09615</name>
</gene>
<keyword evidence="6" id="KW-1185">Reference proteome</keyword>
<evidence type="ECO:0000256" key="3">
    <source>
        <dbReference type="ARBA" id="ARBA00023163"/>
    </source>
</evidence>
<evidence type="ECO:0000313" key="5">
    <source>
        <dbReference type="EMBL" id="MBP0445037.1"/>
    </source>
</evidence>
<accession>A0ABS4ADF3</accession>
<dbReference type="InterPro" id="IPR011711">
    <property type="entry name" value="GntR_C"/>
</dbReference>
<dbReference type="SMART" id="SM00345">
    <property type="entry name" value="HTH_GNTR"/>
    <property type="match status" value="1"/>
</dbReference>
<dbReference type="InterPro" id="IPR008920">
    <property type="entry name" value="TF_FadR/GntR_C"/>
</dbReference>
<dbReference type="InterPro" id="IPR036388">
    <property type="entry name" value="WH-like_DNA-bd_sf"/>
</dbReference>
<dbReference type="SMART" id="SM00895">
    <property type="entry name" value="FCD"/>
    <property type="match status" value="1"/>
</dbReference>
<dbReference type="PROSITE" id="PS50949">
    <property type="entry name" value="HTH_GNTR"/>
    <property type="match status" value="1"/>
</dbReference>
<evidence type="ECO:0000313" key="6">
    <source>
        <dbReference type="Proteomes" id="UP000681594"/>
    </source>
</evidence>
<keyword evidence="3" id="KW-0804">Transcription</keyword>
<dbReference type="EMBL" id="JAGIZB010000007">
    <property type="protein sequence ID" value="MBP0445037.1"/>
    <property type="molecule type" value="Genomic_DNA"/>
</dbReference>
<dbReference type="InterPro" id="IPR036390">
    <property type="entry name" value="WH_DNA-bd_sf"/>
</dbReference>
<dbReference type="Gene3D" id="1.10.10.10">
    <property type="entry name" value="Winged helix-like DNA-binding domain superfamily/Winged helix DNA-binding domain"/>
    <property type="match status" value="1"/>
</dbReference>
<dbReference type="InterPro" id="IPR000524">
    <property type="entry name" value="Tscrpt_reg_HTH_GntR"/>
</dbReference>